<organism evidence="1 2">
    <name type="scientific">Streptomyces violaceus</name>
    <name type="common">Streptomyces venezuelae</name>
    <dbReference type="NCBI Taxonomy" id="1936"/>
    <lineage>
        <taxon>Bacteria</taxon>
        <taxon>Bacillati</taxon>
        <taxon>Actinomycetota</taxon>
        <taxon>Actinomycetes</taxon>
        <taxon>Kitasatosporales</taxon>
        <taxon>Streptomycetaceae</taxon>
        <taxon>Streptomyces</taxon>
    </lineage>
</organism>
<reference evidence="1 2" key="1">
    <citation type="submission" date="2023-09" db="EMBL/GenBank/DDBJ databases">
        <title>The genome sequence of Streptomyces anthocyanicus.</title>
        <authorList>
            <person name="Mo P."/>
        </authorList>
    </citation>
    <scope>NUCLEOTIDE SEQUENCE [LARGE SCALE GENOMIC DNA]</scope>
    <source>
        <strain evidence="1 2">JCM 4387</strain>
    </source>
</reference>
<proteinExistence type="predicted"/>
<dbReference type="Proteomes" id="UP001249394">
    <property type="component" value="Chromosome"/>
</dbReference>
<protein>
    <recommendedName>
        <fullName evidence="3">NUDIX hydrolase</fullName>
    </recommendedName>
</protein>
<evidence type="ECO:0000313" key="1">
    <source>
        <dbReference type="EMBL" id="WND23483.1"/>
    </source>
</evidence>
<evidence type="ECO:0008006" key="3">
    <source>
        <dbReference type="Google" id="ProtNLM"/>
    </source>
</evidence>
<sequence>MAGYDGVVNDCFLVRTAGFNPRGALYDGHLAAENSTGLEWWHPQEVACHDGPALFSPATLRLL</sequence>
<evidence type="ECO:0000313" key="2">
    <source>
        <dbReference type="Proteomes" id="UP001249394"/>
    </source>
</evidence>
<name>A0ABY9ULL4_STRVL</name>
<keyword evidence="2" id="KW-1185">Reference proteome</keyword>
<dbReference type="EMBL" id="CP134213">
    <property type="protein sequence ID" value="WND23483.1"/>
    <property type="molecule type" value="Genomic_DNA"/>
</dbReference>
<gene>
    <name evidence="1" type="ORF">RI060_41860</name>
</gene>
<accession>A0ABY9ULL4</accession>